<dbReference type="GO" id="GO:0007031">
    <property type="term" value="P:peroxisome organization"/>
    <property type="evidence" value="ECO:0007669"/>
    <property type="project" value="UniProtKB-ARBA"/>
</dbReference>
<dbReference type="NCBIfam" id="NF003220">
    <property type="entry name" value="PRK04192.1"/>
    <property type="match status" value="1"/>
</dbReference>
<dbReference type="PROSITE" id="PS51388">
    <property type="entry name" value="GED"/>
    <property type="match status" value="1"/>
</dbReference>
<evidence type="ECO:0000256" key="18">
    <source>
        <dbReference type="RuleBase" id="RU003932"/>
    </source>
</evidence>
<dbReference type="GO" id="GO:0005525">
    <property type="term" value="F:GTP binding"/>
    <property type="evidence" value="ECO:0007669"/>
    <property type="project" value="UniProtKB-KW"/>
</dbReference>
<dbReference type="HAMAP" id="MF_00309">
    <property type="entry name" value="ATP_synth_A_arch"/>
    <property type="match status" value="1"/>
</dbReference>
<evidence type="ECO:0000256" key="19">
    <source>
        <dbReference type="SAM" id="MobiDB-lite"/>
    </source>
</evidence>
<dbReference type="OrthoDB" id="5061070at2759"/>
<dbReference type="Pfam" id="PF02212">
    <property type="entry name" value="GED"/>
    <property type="match status" value="1"/>
</dbReference>
<dbReference type="PROSITE" id="PS00152">
    <property type="entry name" value="ATPASE_ALPHA_BETA"/>
    <property type="match status" value="1"/>
</dbReference>
<dbReference type="GO" id="GO:0046034">
    <property type="term" value="P:ATP metabolic process"/>
    <property type="evidence" value="ECO:0007669"/>
    <property type="project" value="InterPro"/>
</dbReference>
<dbReference type="STRING" id="1408163.A0A0F4YMS6"/>
<dbReference type="InterPro" id="IPR036121">
    <property type="entry name" value="ATPase_F1/V1/A1_a/bsu_N_sf"/>
</dbReference>
<dbReference type="InterPro" id="IPR030381">
    <property type="entry name" value="G_DYNAMIN_dom"/>
</dbReference>
<dbReference type="Pfam" id="PF16886">
    <property type="entry name" value="ATP-synt_ab_Xtn"/>
    <property type="match status" value="1"/>
</dbReference>
<evidence type="ECO:0000256" key="12">
    <source>
        <dbReference type="ARBA" id="ARBA00023136"/>
    </source>
</evidence>
<feature type="compositionally biased region" description="Pro residues" evidence="19">
    <location>
        <begin position="123"/>
        <end position="134"/>
    </location>
</feature>
<dbReference type="GO" id="GO:0033180">
    <property type="term" value="C:proton-transporting V-type ATPase, V1 domain"/>
    <property type="evidence" value="ECO:0007669"/>
    <property type="project" value="InterPro"/>
</dbReference>
<dbReference type="CDD" id="cd08771">
    <property type="entry name" value="DLP_1"/>
    <property type="match status" value="1"/>
</dbReference>
<keyword evidence="5" id="KW-0926">Vacuole</keyword>
<dbReference type="InterPro" id="IPR024034">
    <property type="entry name" value="ATPase_F1/V1_b/a_C"/>
</dbReference>
<evidence type="ECO:0000259" key="21">
    <source>
        <dbReference type="PROSITE" id="PS51718"/>
    </source>
</evidence>
<gene>
    <name evidence="22" type="ORF">T310_6466</name>
</gene>
<dbReference type="GeneID" id="25318768"/>
<dbReference type="PROSITE" id="PS00410">
    <property type="entry name" value="G_DYNAMIN_1"/>
    <property type="match status" value="1"/>
</dbReference>
<dbReference type="FunFam" id="3.40.50.300:FF:000473">
    <property type="entry name" value="Vacuolar sorting-associated 1 protein"/>
    <property type="match status" value="1"/>
</dbReference>
<dbReference type="Pfam" id="PF00006">
    <property type="entry name" value="ATP-synt_ab"/>
    <property type="match status" value="1"/>
</dbReference>
<dbReference type="GO" id="GO:0007033">
    <property type="term" value="P:vacuole organization"/>
    <property type="evidence" value="ECO:0007669"/>
    <property type="project" value="UniProtKB-ARBA"/>
</dbReference>
<dbReference type="InterPro" id="IPR027417">
    <property type="entry name" value="P-loop_NTPase"/>
</dbReference>
<dbReference type="InterPro" id="IPR000375">
    <property type="entry name" value="Dynamin_stalk"/>
</dbReference>
<evidence type="ECO:0000256" key="3">
    <source>
        <dbReference type="ARBA" id="ARBA00018860"/>
    </source>
</evidence>
<evidence type="ECO:0000256" key="2">
    <source>
        <dbReference type="ARBA" id="ARBA00012473"/>
    </source>
</evidence>
<keyword evidence="7" id="KW-0375">Hydrogen ion transport</keyword>
<dbReference type="Proteomes" id="UP000053958">
    <property type="component" value="Unassembled WGS sequence"/>
</dbReference>
<keyword evidence="6 18" id="KW-0547">Nucleotide-binding</keyword>
<keyword evidence="10" id="KW-0406">Ion transport</keyword>
<dbReference type="CDD" id="cd18119">
    <property type="entry name" value="ATP-synt_V_A-type_alpha_N"/>
    <property type="match status" value="1"/>
</dbReference>
<dbReference type="InterPro" id="IPR019762">
    <property type="entry name" value="Dynamin_GTPase_CS"/>
</dbReference>
<dbReference type="PROSITE" id="PS51718">
    <property type="entry name" value="G_DYNAMIN_2"/>
    <property type="match status" value="1"/>
</dbReference>
<feature type="domain" description="Dynamin-type G" evidence="21">
    <location>
        <begin position="832"/>
        <end position="1122"/>
    </location>
</feature>
<dbReference type="InterPro" id="IPR023366">
    <property type="entry name" value="ATP_synth_asu-like_sf"/>
</dbReference>
<evidence type="ECO:0000256" key="4">
    <source>
        <dbReference type="ARBA" id="ARBA00022448"/>
    </source>
</evidence>
<dbReference type="InterPro" id="IPR004100">
    <property type="entry name" value="ATPase_F1/V1/A1_a/bsu_N"/>
</dbReference>
<dbReference type="NCBIfam" id="TIGR01042">
    <property type="entry name" value="V-ATPase_V1_A"/>
    <property type="match status" value="1"/>
</dbReference>
<dbReference type="GO" id="GO:0016887">
    <property type="term" value="F:ATP hydrolysis activity"/>
    <property type="evidence" value="ECO:0007669"/>
    <property type="project" value="InterPro"/>
</dbReference>
<dbReference type="SUPFAM" id="SSF52540">
    <property type="entry name" value="P-loop containing nucleoside triphosphate hydrolases"/>
    <property type="match status" value="2"/>
</dbReference>
<feature type="region of interest" description="Disordered" evidence="19">
    <location>
        <begin position="1333"/>
        <end position="1365"/>
    </location>
</feature>
<dbReference type="InterPro" id="IPR045063">
    <property type="entry name" value="Dynamin_N"/>
</dbReference>
<dbReference type="InterPro" id="IPR055190">
    <property type="entry name" value="ATP-synt_VA_C"/>
</dbReference>
<evidence type="ECO:0000256" key="7">
    <source>
        <dbReference type="ARBA" id="ARBA00022781"/>
    </source>
</evidence>
<dbReference type="InterPro" id="IPR031686">
    <property type="entry name" value="ATP-synth_a_Xtn"/>
</dbReference>
<keyword evidence="11 18" id="KW-0342">GTP-binding</keyword>
<comment type="subcellular location">
    <subcellularLocation>
        <location evidence="14">Vacuole membrane</location>
        <topology evidence="14">Peripheral membrane protein</topology>
        <orientation evidence="14">Cytoplasmic side</orientation>
    </subcellularLocation>
</comment>
<dbReference type="Gene3D" id="1.10.1140.10">
    <property type="entry name" value="Bovine Mitochondrial F1-atpase, Atp Synthase Beta Chain, Chain D, domain 3"/>
    <property type="match status" value="1"/>
</dbReference>
<protein>
    <recommendedName>
        <fullName evidence="3">V-type proton ATPase catalytic subunit A</fullName>
        <ecNumber evidence="2">7.1.2.2</ecNumber>
    </recommendedName>
    <alternativeName>
        <fullName evidence="17">Vacuolar protein sorting-associated protein 1</fullName>
    </alternativeName>
</protein>
<dbReference type="InterPro" id="IPR000194">
    <property type="entry name" value="ATPase_F1/V1/A1_a/bsu_nucl-bd"/>
</dbReference>
<dbReference type="GO" id="GO:0000329">
    <property type="term" value="C:fungal-type vacuole membrane"/>
    <property type="evidence" value="ECO:0007669"/>
    <property type="project" value="TreeGrafter"/>
</dbReference>
<evidence type="ECO:0000256" key="13">
    <source>
        <dbReference type="ARBA" id="ARBA00023175"/>
    </source>
</evidence>
<dbReference type="SMART" id="SM00302">
    <property type="entry name" value="GED"/>
    <property type="match status" value="1"/>
</dbReference>
<evidence type="ECO:0000256" key="5">
    <source>
        <dbReference type="ARBA" id="ARBA00022554"/>
    </source>
</evidence>
<dbReference type="SUPFAM" id="SSF50615">
    <property type="entry name" value="N-terminal domain of alpha and beta subunits of F1 ATP synthase"/>
    <property type="match status" value="1"/>
</dbReference>
<keyword evidence="23" id="KW-1185">Reference proteome</keyword>
<keyword evidence="9" id="KW-1278">Translocase</keyword>
<dbReference type="GO" id="GO:0003924">
    <property type="term" value="F:GTPase activity"/>
    <property type="evidence" value="ECO:0007669"/>
    <property type="project" value="InterPro"/>
</dbReference>
<comment type="similarity">
    <text evidence="18">Belongs to the TRAFAC class dynamin-like GTPase superfamily. Dynamin/Fzo/YdjA family.</text>
</comment>
<dbReference type="FunFam" id="1.10.1140.10:FF:000003">
    <property type="entry name" value="Vacuolar ATP synthase catalytic subunit A"/>
    <property type="match status" value="1"/>
</dbReference>
<keyword evidence="8" id="KW-0067">ATP-binding</keyword>
<evidence type="ECO:0000256" key="10">
    <source>
        <dbReference type="ARBA" id="ARBA00023065"/>
    </source>
</evidence>
<dbReference type="GO" id="GO:0007035">
    <property type="term" value="P:vacuolar acidification"/>
    <property type="evidence" value="ECO:0007669"/>
    <property type="project" value="UniProtKB-ARBA"/>
</dbReference>
<dbReference type="Gene3D" id="1.20.120.1240">
    <property type="entry name" value="Dynamin, middle domain"/>
    <property type="match status" value="1"/>
</dbReference>
<comment type="subunit">
    <text evidence="15">V-ATPase is a heteromultimeric enzyme composed of a peripheral catalytic V1 complex (components A to H) attached to an integral membrane V0 proton pore complex (components: a, c, c', c'', d, e, f and VOA1).</text>
</comment>
<evidence type="ECO:0000256" key="1">
    <source>
        <dbReference type="ARBA" id="ARBA00008936"/>
    </source>
</evidence>
<keyword evidence="13" id="KW-0505">Motor protein</keyword>
<comment type="catalytic activity">
    <reaction evidence="16">
        <text>ATP + H2O + 4 H(+)(in) = ADP + phosphate + 5 H(+)(out)</text>
        <dbReference type="Rhea" id="RHEA:57720"/>
        <dbReference type="ChEBI" id="CHEBI:15377"/>
        <dbReference type="ChEBI" id="CHEBI:15378"/>
        <dbReference type="ChEBI" id="CHEBI:30616"/>
        <dbReference type="ChEBI" id="CHEBI:43474"/>
        <dbReference type="ChEBI" id="CHEBI:456216"/>
        <dbReference type="EC" id="7.1.2.2"/>
    </reaction>
</comment>
<evidence type="ECO:0000256" key="11">
    <source>
        <dbReference type="ARBA" id="ARBA00023134"/>
    </source>
</evidence>
<evidence type="ECO:0000256" key="9">
    <source>
        <dbReference type="ARBA" id="ARBA00022967"/>
    </source>
</evidence>
<proteinExistence type="inferred from homology"/>
<dbReference type="PANTHER" id="PTHR43607">
    <property type="entry name" value="V-TYPE PROTON ATPASE CATALYTIC SUBUNIT A"/>
    <property type="match status" value="1"/>
</dbReference>
<dbReference type="InterPro" id="IPR022812">
    <property type="entry name" value="Dynamin"/>
</dbReference>
<evidence type="ECO:0000259" key="20">
    <source>
        <dbReference type="PROSITE" id="PS51388"/>
    </source>
</evidence>
<evidence type="ECO:0000256" key="16">
    <source>
        <dbReference type="ARBA" id="ARBA00048383"/>
    </source>
</evidence>
<feature type="region of interest" description="Disordered" evidence="19">
    <location>
        <begin position="68"/>
        <end position="149"/>
    </location>
</feature>
<evidence type="ECO:0000313" key="22">
    <source>
        <dbReference type="EMBL" id="KKA19544.1"/>
    </source>
</evidence>
<evidence type="ECO:0000313" key="23">
    <source>
        <dbReference type="Proteomes" id="UP000053958"/>
    </source>
</evidence>
<dbReference type="PANTHER" id="PTHR43607:SF1">
    <property type="entry name" value="H(+)-TRANSPORTING TWO-SECTOR ATPASE"/>
    <property type="match status" value="1"/>
</dbReference>
<dbReference type="Pfam" id="PF00350">
    <property type="entry name" value="Dynamin_N"/>
    <property type="match status" value="1"/>
</dbReference>
<dbReference type="InterPro" id="IPR005725">
    <property type="entry name" value="ATPase_V1-cplx_asu"/>
</dbReference>
<dbReference type="InterPro" id="IPR022878">
    <property type="entry name" value="V-ATPase_asu"/>
</dbReference>
<dbReference type="InterPro" id="IPR020850">
    <property type="entry name" value="GED_dom"/>
</dbReference>
<dbReference type="Pfam" id="PF01031">
    <property type="entry name" value="Dynamin_M"/>
    <property type="match status" value="1"/>
</dbReference>
<dbReference type="GO" id="GO:0046961">
    <property type="term" value="F:proton-transporting ATPase activity, rotational mechanism"/>
    <property type="evidence" value="ECO:0007669"/>
    <property type="project" value="InterPro"/>
</dbReference>
<dbReference type="Pfam" id="PF02874">
    <property type="entry name" value="ATP-synt_ab_N"/>
    <property type="match status" value="1"/>
</dbReference>
<dbReference type="Gene3D" id="2.40.30.20">
    <property type="match status" value="1"/>
</dbReference>
<dbReference type="SUPFAM" id="SSF47917">
    <property type="entry name" value="C-terminal domain of alpha and beta subunits of F1 ATP synthase"/>
    <property type="match status" value="1"/>
</dbReference>
<organism evidence="22 23">
    <name type="scientific">Rasamsonia emersonii (strain ATCC 16479 / CBS 393.64 / IMI 116815)</name>
    <dbReference type="NCBI Taxonomy" id="1408163"/>
    <lineage>
        <taxon>Eukaryota</taxon>
        <taxon>Fungi</taxon>
        <taxon>Dikarya</taxon>
        <taxon>Ascomycota</taxon>
        <taxon>Pezizomycotina</taxon>
        <taxon>Eurotiomycetes</taxon>
        <taxon>Eurotiomycetidae</taxon>
        <taxon>Eurotiales</taxon>
        <taxon>Trichocomaceae</taxon>
        <taxon>Rasamsonia</taxon>
    </lineage>
</organism>
<evidence type="ECO:0000256" key="6">
    <source>
        <dbReference type="ARBA" id="ARBA00022741"/>
    </source>
</evidence>
<name>A0A0F4YMS6_RASE3</name>
<evidence type="ECO:0000256" key="8">
    <source>
        <dbReference type="ARBA" id="ARBA00022840"/>
    </source>
</evidence>
<feature type="compositionally biased region" description="Low complexity" evidence="19">
    <location>
        <begin position="70"/>
        <end position="122"/>
    </location>
</feature>
<dbReference type="RefSeq" id="XP_013326156.1">
    <property type="nucleotide sequence ID" value="XM_013470702.1"/>
</dbReference>
<dbReference type="CDD" id="cd18111">
    <property type="entry name" value="ATP-synt_V_A-type_alpha_C"/>
    <property type="match status" value="1"/>
</dbReference>
<dbReference type="FunFam" id="3.40.50.300:FF:000052">
    <property type="entry name" value="V-type proton ATPase catalytic subunit A"/>
    <property type="match status" value="1"/>
</dbReference>
<dbReference type="Pfam" id="PF22919">
    <property type="entry name" value="ATP-synt_VA_C"/>
    <property type="match status" value="1"/>
</dbReference>
<sequence>MSASVLGRIVPMTLWMAAHQPPSDRPLCLNPIQELAHARRKRMLGLGRPQLKGRPSLLDLIAHGAAVEAGSRGQPGSGSSAGSSPSSPTLVASPPALDDLPPLPASPASRPNSSSSTSLAQSPSPPPPPSPLPSLSPAMAPQGKQRKRLEAGEDQYGSVFAVSGPVVVAENMIGCAMYELCRVGHDQLVGEVIRIEGDKATIQVYEETGTISPFPRMALSLCNLLRCRASGVTVGDPVIRTGKPLSVELGPGLMETIYDGIQRPLKSISSVSGSIYIPRGIAVPALDREKKWDFTPGNLKVGDHITGGDIWGSVFENSLLNDHKILLPPRARGTITHIAEAGSYTVDEKLLEVEFDGKKTEFSMMHSWPVRVPRPVSEKLPSDSPFIVGQRVLDALFPSVQGGTVCIPGAFGCGKTVISQSVSKFSNSDIIVYVGCGERGNEMAEVLMDFPEASWQSLTIDVGGRKEPIMKRTCLIANTSNMPVAAREASIYTGITVAEYFRDQGKNVAMMADSSSRWAEALREISGRLGEMPADQGFPAYLGAKLASFYERAGKSVALGSPERQGSVSIVGAVSPPGGDFSDPVTSATLGIVQVFWGLDKKLAQRKHFPSINTSVSYSKYTNILDKYYEKEHPEFPRLRDQIKELLSNSEDLDQVVQLVGKSALGDSDKITLDVAAMLKDDFLQQNGYSEYDQYCPLWKTEYMMKAFMSYHDEAQKAVAQGHSWAKIREATADIQTALRSMKFEVPDDEKAVTAKYEKLLQDMSERFASVSDDSVCDGNSVEASAYPPTPSLVNVNDPSLINLVNKLQDVFTTVGFRNPTDPSFLCQVQNPIDLPQIVVVGSQSSGKSSVLENIVGRDFLPRGAGIVTRRPLILQLINRPSSKPQANGTSQEKLEGTTDSEANLDEYGEFLHIPGQKFYDFNKIREEIIRETESKVGRNAGISPAPINLRIYSPNVLTLTLVDLPGLTKVPVGDQPKDIEKQIRDMVLKYISKPNAIILAVTAANQDLANSDGLKLAREVDPEGQRTIGVLTKVDLMDEGTDVVDILAGRIIPLRLGYVPVVNRGQRDIENKRPISYALEHEKNFFESHKAYRNKASYCGTPYLARKLNLILMMHIKQTLPDIKARISSSLQKYTSELAQLGDSMLGNSANIVLNIITEFSNEYRTVLEGNNQELSSVELSGGARISFVFHELYTNGIKAVDPFDQVKDVDIRTILYNSSGSSPALFVGTTAFEVIVKQQIKRLEDPSLKCVSLVYDELVRILGQLLNKQLFRRYPMLKEKFHNVVISFFKRAMEPTNKLVKDLVAMEACYINTGHPDFLNGHRAMAIVNERQNANKPTQVDPKTGKPLPPRSSSPSLDSMSPSEGNNTGFFGSFFASKNKKKMAAMEPPPPTLKASGTLNERENIEVEVIKLLINSYFNIVKRTMIDMVPKAIMYCLVQYSKDEMQRELLENMYRNAELDELLKESDYTIRRRKECQQMVESLTRASEIVSQVQ</sequence>
<dbReference type="GO" id="GO:0005524">
    <property type="term" value="F:ATP binding"/>
    <property type="evidence" value="ECO:0007669"/>
    <property type="project" value="UniProtKB-KW"/>
</dbReference>
<keyword evidence="4" id="KW-0813">Transport</keyword>
<accession>A0A0F4YMS6</accession>
<feature type="domain" description="GED" evidence="20">
    <location>
        <begin position="1409"/>
        <end position="1496"/>
    </location>
</feature>
<keyword evidence="12" id="KW-0472">Membrane</keyword>
<dbReference type="PRINTS" id="PR00195">
    <property type="entry name" value="DYNAMIN"/>
</dbReference>
<dbReference type="SMART" id="SM00053">
    <property type="entry name" value="DYNc"/>
    <property type="match status" value="1"/>
</dbReference>
<dbReference type="FunFam" id="2.40.50.100:FF:000008">
    <property type="entry name" value="V-type proton ATPase catalytic subunit A"/>
    <property type="match status" value="1"/>
</dbReference>
<reference evidence="22 23" key="1">
    <citation type="submission" date="2015-04" db="EMBL/GenBank/DDBJ databases">
        <authorList>
            <person name="Heijne W.H."/>
            <person name="Fedorova N.D."/>
            <person name="Nierman W.C."/>
            <person name="Vollebregt A.W."/>
            <person name="Zhao Z."/>
            <person name="Wu L."/>
            <person name="Kumar M."/>
            <person name="Stam H."/>
            <person name="van den Berg M.A."/>
            <person name="Pel H.J."/>
        </authorList>
    </citation>
    <scope>NUCLEOTIDE SEQUENCE [LARGE SCALE GENOMIC DNA]</scope>
    <source>
        <strain evidence="22 23">CBS 393.64</strain>
    </source>
</reference>
<evidence type="ECO:0000256" key="15">
    <source>
        <dbReference type="ARBA" id="ARBA00029477"/>
    </source>
</evidence>
<dbReference type="EMBL" id="LASV01000338">
    <property type="protein sequence ID" value="KKA19544.1"/>
    <property type="molecule type" value="Genomic_DNA"/>
</dbReference>
<comment type="caution">
    <text evidence="22">The sequence shown here is derived from an EMBL/GenBank/DDBJ whole genome shotgun (WGS) entry which is preliminary data.</text>
</comment>
<dbReference type="Gene3D" id="3.40.50.300">
    <property type="entry name" value="P-loop containing nucleotide triphosphate hydrolases"/>
    <property type="match status" value="2"/>
</dbReference>
<evidence type="ECO:0000256" key="17">
    <source>
        <dbReference type="ARBA" id="ARBA00073589"/>
    </source>
</evidence>
<feature type="compositionally biased region" description="Low complexity" evidence="19">
    <location>
        <begin position="1355"/>
        <end position="1365"/>
    </location>
</feature>
<dbReference type="FunFam" id="2.40.30.20:FF:000002">
    <property type="entry name" value="V-type proton ATPase catalytic subunit A"/>
    <property type="match status" value="1"/>
</dbReference>
<dbReference type="InterPro" id="IPR020003">
    <property type="entry name" value="ATPase_a/bsu_AS"/>
</dbReference>
<dbReference type="InterPro" id="IPR003130">
    <property type="entry name" value="GED"/>
</dbReference>
<comment type="similarity">
    <text evidence="1">Belongs to the ATPase alpha/beta chains family.</text>
</comment>
<dbReference type="CDD" id="cd01134">
    <property type="entry name" value="V_A-ATPase_A"/>
    <property type="match status" value="1"/>
</dbReference>
<evidence type="ECO:0000256" key="14">
    <source>
        <dbReference type="ARBA" id="ARBA00029427"/>
    </source>
</evidence>
<dbReference type="Gene3D" id="2.40.50.100">
    <property type="match status" value="1"/>
</dbReference>
<feature type="region of interest" description="Disordered" evidence="19">
    <location>
        <begin position="879"/>
        <end position="900"/>
    </location>
</feature>
<dbReference type="InterPro" id="IPR001401">
    <property type="entry name" value="Dynamin_GTPase"/>
</dbReference>
<dbReference type="EC" id="7.1.2.2" evidence="2"/>